<dbReference type="InterPro" id="IPR037061">
    <property type="entry name" value="Lytic_TGlycoase_superhlx_L_sf"/>
</dbReference>
<evidence type="ECO:0000313" key="6">
    <source>
        <dbReference type="EMBL" id="MDP5135821.1"/>
    </source>
</evidence>
<dbReference type="PROSITE" id="PS00922">
    <property type="entry name" value="TRANSGLYCOSYLASE"/>
    <property type="match status" value="1"/>
</dbReference>
<feature type="domain" description="Transglycosylase SLT" evidence="4">
    <location>
        <begin position="478"/>
        <end position="586"/>
    </location>
</feature>
<dbReference type="InterPro" id="IPR000189">
    <property type="entry name" value="Transglyc_AS"/>
</dbReference>
<keyword evidence="7" id="KW-1185">Reference proteome</keyword>
<dbReference type="RefSeq" id="WP_305974964.1">
    <property type="nucleotide sequence ID" value="NZ_JAPJDZ010000014.1"/>
</dbReference>
<feature type="domain" description="Lytic transglycosylase superhelical linker" evidence="5">
    <location>
        <begin position="401"/>
        <end position="466"/>
    </location>
</feature>
<name>A0ABT9HXF2_9GAMM</name>
<dbReference type="Pfam" id="PF14718">
    <property type="entry name" value="SLT_L"/>
    <property type="match status" value="1"/>
</dbReference>
<dbReference type="Pfam" id="PF01464">
    <property type="entry name" value="SLT"/>
    <property type="match status" value="1"/>
</dbReference>
<proteinExistence type="inferred from homology"/>
<comment type="caution">
    <text evidence="6">The sequence shown here is derived from an EMBL/GenBank/DDBJ whole genome shotgun (WGS) entry which is preliminary data.</text>
</comment>
<dbReference type="Proteomes" id="UP001231109">
    <property type="component" value="Unassembled WGS sequence"/>
</dbReference>
<dbReference type="SUPFAM" id="SSF48435">
    <property type="entry name" value="Bacterial muramidases"/>
    <property type="match status" value="1"/>
</dbReference>
<accession>A0ABT9HXF2</accession>
<comment type="similarity">
    <text evidence="1">Belongs to the transglycosylase Slt family.</text>
</comment>
<sequence length="637" mass="73004">MKRIVFMLTNLLLAPLSVASVSSEAALRNEFLHAESQIGSLKYAQAQKLLKKFDGYVLQPYLEQKRLQHFLTADEQIAGFLKRYQGTPMDWPLRRAWLYDLAKRQQSERYLANFKPTSDAALHCYALRFALAKKDAVPSQIWPEVATLWVSGKSQPKECDPLFSAWRSAGQQTPERVWQRLALTAEEGDTSLIPYLKKLLPTDQQYLADLYLKTRRSPASIAGSTFFPLKKLQERDIAAYGMKRLIWRDPDKALKVWQRFSNDPYFSSAQRLDVQRQFAIALASKGDTRAGEWFNDLPVELIDSALAHWQVSHALAELDWPKVQAIILRFPADLAKDNSWQYWLARAYEEQGNSESAQPVFQRLALQRHFYGFMAAARLGLPPSLAHSPVNVSEQELTDLKLHPAVQRAQEWLALGRLLEARREWNHLQDSSTEQQKLVSAKLAYQLQWYERAIFSLADVGYWDDIELRFPLAYQDEIAKSSARAEIDSGWAMAIARRESSFMADANSPVGARGLMQLMPATARQVAKKPIQLTQLYEPGINIDYGTDYLNYLMKRNDGNLLMATAAYNAGFSRVKQWVPRDFALPADVWIETIPYRETREYVKAVMAYYQIYNIRLNSPIDVFKPLTTMQIGVIVE</sequence>
<gene>
    <name evidence="6" type="ORF">ORJ04_07650</name>
</gene>
<evidence type="ECO:0000313" key="7">
    <source>
        <dbReference type="Proteomes" id="UP001231109"/>
    </source>
</evidence>
<dbReference type="SUPFAM" id="SSF53955">
    <property type="entry name" value="Lysozyme-like"/>
    <property type="match status" value="1"/>
</dbReference>
<evidence type="ECO:0000256" key="3">
    <source>
        <dbReference type="SAM" id="SignalP"/>
    </source>
</evidence>
<dbReference type="Gene3D" id="1.10.1240.20">
    <property type="entry name" value="Lytic transglycosylase, superhelical linker domain"/>
    <property type="match status" value="1"/>
</dbReference>
<organism evidence="6 7">
    <name type="scientific">Rheinheimera baltica</name>
    <dbReference type="NCBI Taxonomy" id="67576"/>
    <lineage>
        <taxon>Bacteria</taxon>
        <taxon>Pseudomonadati</taxon>
        <taxon>Pseudomonadota</taxon>
        <taxon>Gammaproteobacteria</taxon>
        <taxon>Chromatiales</taxon>
        <taxon>Chromatiaceae</taxon>
        <taxon>Rheinheimera</taxon>
    </lineage>
</organism>
<dbReference type="InterPro" id="IPR023346">
    <property type="entry name" value="Lysozyme-like_dom_sf"/>
</dbReference>
<dbReference type="CDD" id="cd13401">
    <property type="entry name" value="Slt70-like"/>
    <property type="match status" value="1"/>
</dbReference>
<keyword evidence="2 3" id="KW-0732">Signal</keyword>
<dbReference type="InterPro" id="IPR012289">
    <property type="entry name" value="Lytic_TGlycosylase_superhlx_L"/>
</dbReference>
<dbReference type="InterPro" id="IPR008939">
    <property type="entry name" value="Lytic_TGlycosylase_superhlx_U"/>
</dbReference>
<dbReference type="Gene3D" id="1.10.530.10">
    <property type="match status" value="1"/>
</dbReference>
<evidence type="ECO:0000259" key="5">
    <source>
        <dbReference type="Pfam" id="PF14718"/>
    </source>
</evidence>
<dbReference type="EMBL" id="JAPJDZ010000014">
    <property type="protein sequence ID" value="MDP5135821.1"/>
    <property type="molecule type" value="Genomic_DNA"/>
</dbReference>
<evidence type="ECO:0000259" key="4">
    <source>
        <dbReference type="Pfam" id="PF01464"/>
    </source>
</evidence>
<reference evidence="6 7" key="1">
    <citation type="submission" date="2022-11" db="EMBL/GenBank/DDBJ databases">
        <title>Viruses from the air-sea interface of a natural surface slick.</title>
        <authorList>
            <person name="Rahlff J."/>
            <person name="Holmfeldt K."/>
        </authorList>
    </citation>
    <scope>NUCLEOTIDE SEQUENCE [LARGE SCALE GENOMIC DNA]</scope>
    <source>
        <strain evidence="6 7">SMS4</strain>
    </source>
</reference>
<dbReference type="InterPro" id="IPR008258">
    <property type="entry name" value="Transglycosylase_SLT_dom_1"/>
</dbReference>
<protein>
    <submittedName>
        <fullName evidence="6">Transglycosylase SLT domain-containing protein</fullName>
    </submittedName>
</protein>
<dbReference type="PANTHER" id="PTHR37423">
    <property type="entry name" value="SOLUBLE LYTIC MUREIN TRANSGLYCOSYLASE-RELATED"/>
    <property type="match status" value="1"/>
</dbReference>
<feature type="signal peptide" evidence="3">
    <location>
        <begin position="1"/>
        <end position="19"/>
    </location>
</feature>
<dbReference type="Gene3D" id="1.25.20.10">
    <property type="entry name" value="Bacterial muramidases"/>
    <property type="match status" value="1"/>
</dbReference>
<feature type="chain" id="PRO_5047453612" evidence="3">
    <location>
        <begin position="20"/>
        <end position="637"/>
    </location>
</feature>
<dbReference type="PANTHER" id="PTHR37423:SF5">
    <property type="entry name" value="SOLUBLE LYTIC MUREIN TRANSGLYCOSYLASE"/>
    <property type="match status" value="1"/>
</dbReference>
<evidence type="ECO:0000256" key="1">
    <source>
        <dbReference type="ARBA" id="ARBA00007734"/>
    </source>
</evidence>
<evidence type="ECO:0000256" key="2">
    <source>
        <dbReference type="ARBA" id="ARBA00022729"/>
    </source>
</evidence>